<comment type="function">
    <text evidence="2 10">Catalyzes the formation of the alpha-1,6-glucosidic linkages in glycogen by scission of a 1,4-alpha-linked oligosaccharide from growing alpha-1,4-glucan chains and the subsequent attachment of the oligosaccharide to the alpha-1,6 position.</text>
</comment>
<proteinExistence type="inferred from homology"/>
<dbReference type="NCBIfam" id="TIGR01515">
    <property type="entry name" value="branching_enzym"/>
    <property type="match status" value="1"/>
</dbReference>
<evidence type="ECO:0000256" key="5">
    <source>
        <dbReference type="ARBA" id="ARBA00022600"/>
    </source>
</evidence>
<dbReference type="SMART" id="SM00642">
    <property type="entry name" value="Aamy"/>
    <property type="match status" value="1"/>
</dbReference>
<dbReference type="PANTHER" id="PTHR43651:SF3">
    <property type="entry name" value="1,4-ALPHA-GLUCAN-BRANCHING ENZYME"/>
    <property type="match status" value="1"/>
</dbReference>
<keyword evidence="6 10" id="KW-0328">Glycosyltransferase</keyword>
<evidence type="ECO:0000313" key="15">
    <source>
        <dbReference type="Proteomes" id="UP000318199"/>
    </source>
</evidence>
<evidence type="ECO:0000256" key="1">
    <source>
        <dbReference type="ARBA" id="ARBA00000826"/>
    </source>
</evidence>
<evidence type="ECO:0000313" key="14">
    <source>
        <dbReference type="EMBL" id="TWO72897.1"/>
    </source>
</evidence>
<sequence>MKNILPPEAQRPSPAAEHRAAAPAVHQTSHHHRQFEVMGAHASPQGTTFTVWAPNARFVGVIGAFNQWHCEPMHRLDDGSGRWSTFIAGARPGQCYKYRIQTAQGQWIDKADPYAFRCEHPPGTASQIWDLGHEWGDQAWMATRQQRQGHDRPISIYEVHLGSWQREEDGRFLNYRDLALRLAAHCENMGFTHVELLPVAEHPFYGSWGYQVTGYFAPTARYGTPQDLMVLVDTLHQRGIGVILDWVASHFPADPHALARFDGTALYEHEDPRLGFHPQWNSLIFNYGRYEVRDFLISNALFWLEKYHFDGLRVDAVASMLYLDFAREPGQWIPNAHGGNQNHDAVRFLQDLNTTVYAHFPDVHVIAEESTAWPAVSRPVHHGGLGFGMKWNMGWMNDTLRYMARPHFYRKWHADDIRFSAVYAFNENFVLPLSHDEVVYGKGSLLQRQPGDDWQRFAGLRNLYGYMWAHPGKKLLFMGGEFGQAEEWHHERTLDWHLWARAGHGGLARWLADLNGAYRTMPALHRRDFHADGFAWLPAEPNDGTVLGILRRGAEGDAPVAAFCNMTPQPHRVRVALPHAGDWHEFLNSDATFYGGSGTGNLGRIQATPHALAGWPASATVTVPPLGTVMFTPSEPTPTSIQGEVHARQ</sequence>
<dbReference type="InterPro" id="IPR006407">
    <property type="entry name" value="GlgB"/>
</dbReference>
<evidence type="ECO:0000256" key="10">
    <source>
        <dbReference type="HAMAP-Rule" id="MF_00685"/>
    </source>
</evidence>
<dbReference type="CDD" id="cd11322">
    <property type="entry name" value="AmyAc_Glg_BE"/>
    <property type="match status" value="1"/>
</dbReference>
<dbReference type="InterPro" id="IPR014756">
    <property type="entry name" value="Ig_E-set"/>
</dbReference>
<keyword evidence="15" id="KW-1185">Reference proteome</keyword>
<protein>
    <recommendedName>
        <fullName evidence="10">1,4-alpha-glucan branching enzyme GlgB</fullName>
        <ecNumber evidence="10">2.4.1.18</ecNumber>
    </recommendedName>
    <alternativeName>
        <fullName evidence="10">1,4-alpha-D-glucan:1,4-alpha-D-glucan 6-glucosyl-transferase</fullName>
    </alternativeName>
    <alternativeName>
        <fullName evidence="10">Alpha-(1-&gt;4)-glucan branching enzyme</fullName>
    </alternativeName>
    <alternativeName>
        <fullName evidence="10">Glycogen branching enzyme</fullName>
        <shortName evidence="10">BE</shortName>
    </alternativeName>
</protein>
<dbReference type="Proteomes" id="UP000318199">
    <property type="component" value="Unassembled WGS sequence"/>
</dbReference>
<evidence type="ECO:0000256" key="4">
    <source>
        <dbReference type="ARBA" id="ARBA00009000"/>
    </source>
</evidence>
<dbReference type="GO" id="GO:0005829">
    <property type="term" value="C:cytosol"/>
    <property type="evidence" value="ECO:0007669"/>
    <property type="project" value="TreeGrafter"/>
</dbReference>
<dbReference type="SUPFAM" id="SSF51445">
    <property type="entry name" value="(Trans)glycosidases"/>
    <property type="match status" value="1"/>
</dbReference>
<feature type="active site" description="Proton donor" evidence="10 11">
    <location>
        <position position="368"/>
    </location>
</feature>
<dbReference type="HAMAP" id="MF_00685">
    <property type="entry name" value="GlgB"/>
    <property type="match status" value="1"/>
</dbReference>
<dbReference type="Gene3D" id="3.20.20.80">
    <property type="entry name" value="Glycosidases"/>
    <property type="match status" value="1"/>
</dbReference>
<dbReference type="Gene3D" id="2.60.40.1180">
    <property type="entry name" value="Golgi alpha-mannosidase II"/>
    <property type="match status" value="1"/>
</dbReference>
<comment type="pathway">
    <text evidence="3 10">Glycan biosynthesis; glycogen biosynthesis.</text>
</comment>
<feature type="domain" description="Glycosyl hydrolase family 13 catalytic" evidence="13">
    <location>
        <begin position="158"/>
        <end position="525"/>
    </location>
</feature>
<dbReference type="InterPro" id="IPR006047">
    <property type="entry name" value="GH13_cat_dom"/>
</dbReference>
<dbReference type="Pfam" id="PF02806">
    <property type="entry name" value="Alpha-amylase_C"/>
    <property type="match status" value="1"/>
</dbReference>
<keyword evidence="5 10" id="KW-0321">Glycogen metabolism</keyword>
<evidence type="ECO:0000256" key="3">
    <source>
        <dbReference type="ARBA" id="ARBA00004964"/>
    </source>
</evidence>
<dbReference type="PANTHER" id="PTHR43651">
    <property type="entry name" value="1,4-ALPHA-GLUCAN-BRANCHING ENZYME"/>
    <property type="match status" value="1"/>
</dbReference>
<keyword evidence="7 10" id="KW-0808">Transferase</keyword>
<comment type="subunit">
    <text evidence="10">Monomer.</text>
</comment>
<dbReference type="CDD" id="cd02855">
    <property type="entry name" value="E_set_GBE_prok_N"/>
    <property type="match status" value="1"/>
</dbReference>
<dbReference type="InterPro" id="IPR013783">
    <property type="entry name" value="Ig-like_fold"/>
</dbReference>
<dbReference type="InterPro" id="IPR017853">
    <property type="entry name" value="GH"/>
</dbReference>
<evidence type="ECO:0000256" key="2">
    <source>
        <dbReference type="ARBA" id="ARBA00002953"/>
    </source>
</evidence>
<dbReference type="SUPFAM" id="SSF81296">
    <property type="entry name" value="E set domains"/>
    <property type="match status" value="1"/>
</dbReference>
<gene>
    <name evidence="10 14" type="primary">glgB</name>
    <name evidence="14" type="ORF">FN976_01245</name>
</gene>
<dbReference type="GO" id="GO:0005978">
    <property type="term" value="P:glycogen biosynthetic process"/>
    <property type="evidence" value="ECO:0007669"/>
    <property type="project" value="UniProtKB-UniRule"/>
</dbReference>
<name>A0A562ZX02_9BURK</name>
<dbReference type="SUPFAM" id="SSF51011">
    <property type="entry name" value="Glycosyl hydrolase domain"/>
    <property type="match status" value="1"/>
</dbReference>
<dbReference type="Gene3D" id="2.60.40.10">
    <property type="entry name" value="Immunoglobulins"/>
    <property type="match status" value="1"/>
</dbReference>
<dbReference type="FunFam" id="3.20.20.80:FF:000003">
    <property type="entry name" value="1,4-alpha-glucan branching enzyme GlgB"/>
    <property type="match status" value="1"/>
</dbReference>
<dbReference type="EC" id="2.4.1.18" evidence="10"/>
<dbReference type="RefSeq" id="WP_145890175.1">
    <property type="nucleotide sequence ID" value="NZ_VOBQ01000002.1"/>
</dbReference>
<evidence type="ECO:0000256" key="8">
    <source>
        <dbReference type="ARBA" id="ARBA00023056"/>
    </source>
</evidence>
<dbReference type="Pfam" id="PF02922">
    <property type="entry name" value="CBM_48"/>
    <property type="match status" value="1"/>
</dbReference>
<dbReference type="InterPro" id="IPR037439">
    <property type="entry name" value="Branching_enzy"/>
</dbReference>
<dbReference type="InterPro" id="IPR004193">
    <property type="entry name" value="Glyco_hydro_13_N"/>
</dbReference>
<dbReference type="GO" id="GO:0043169">
    <property type="term" value="F:cation binding"/>
    <property type="evidence" value="ECO:0007669"/>
    <property type="project" value="InterPro"/>
</dbReference>
<reference evidence="14 15" key="1">
    <citation type="submission" date="2019-07" db="EMBL/GenBank/DDBJ databases">
        <title>Caenimonas sedimenti sp. nov., isolated from activated sludge.</title>
        <authorList>
            <person name="Xu J."/>
        </authorList>
    </citation>
    <scope>NUCLEOTIDE SEQUENCE [LARGE SCALE GENOMIC DNA]</scope>
    <source>
        <strain evidence="14 15">HX-9-20</strain>
    </source>
</reference>
<dbReference type="GO" id="GO:0004553">
    <property type="term" value="F:hydrolase activity, hydrolyzing O-glycosyl compounds"/>
    <property type="evidence" value="ECO:0007669"/>
    <property type="project" value="InterPro"/>
</dbReference>
<evidence type="ECO:0000259" key="13">
    <source>
        <dbReference type="SMART" id="SM00642"/>
    </source>
</evidence>
<feature type="active site" description="Nucleophile" evidence="10 11">
    <location>
        <position position="315"/>
    </location>
</feature>
<dbReference type="PIRSF" id="PIRSF000463">
    <property type="entry name" value="GlgB"/>
    <property type="match status" value="1"/>
</dbReference>
<dbReference type="InterPro" id="IPR044143">
    <property type="entry name" value="GlgB_N_E_set_prok"/>
</dbReference>
<dbReference type="EMBL" id="VOBQ01000002">
    <property type="protein sequence ID" value="TWO72897.1"/>
    <property type="molecule type" value="Genomic_DNA"/>
</dbReference>
<feature type="region of interest" description="Disordered" evidence="12">
    <location>
        <begin position="1"/>
        <end position="32"/>
    </location>
</feature>
<dbReference type="AlphaFoldDB" id="A0A562ZX02"/>
<dbReference type="NCBIfam" id="NF003811">
    <property type="entry name" value="PRK05402.1"/>
    <property type="match status" value="1"/>
</dbReference>
<comment type="catalytic activity">
    <reaction evidence="1 10">
        <text>Transfers a segment of a (1-&gt;4)-alpha-D-glucan chain to a primary hydroxy group in a similar glucan chain.</text>
        <dbReference type="EC" id="2.4.1.18"/>
    </reaction>
</comment>
<dbReference type="Pfam" id="PF00128">
    <property type="entry name" value="Alpha-amylase"/>
    <property type="match status" value="1"/>
</dbReference>
<comment type="similarity">
    <text evidence="4 10">Belongs to the glycosyl hydrolase 13 family. GlgB subfamily.</text>
</comment>
<evidence type="ECO:0000256" key="7">
    <source>
        <dbReference type="ARBA" id="ARBA00022679"/>
    </source>
</evidence>
<keyword evidence="8 10" id="KW-0320">Glycogen biosynthesis</keyword>
<comment type="caution">
    <text evidence="14">The sequence shown here is derived from an EMBL/GenBank/DDBJ whole genome shotgun (WGS) entry which is preliminary data.</text>
</comment>
<dbReference type="InterPro" id="IPR006048">
    <property type="entry name" value="A-amylase/branching_C"/>
</dbReference>
<evidence type="ECO:0000256" key="6">
    <source>
        <dbReference type="ARBA" id="ARBA00022676"/>
    </source>
</evidence>
<dbReference type="OrthoDB" id="9800174at2"/>
<organism evidence="14 15">
    <name type="scientific">Caenimonas sedimenti</name>
    <dbReference type="NCBI Taxonomy" id="2596921"/>
    <lineage>
        <taxon>Bacteria</taxon>
        <taxon>Pseudomonadati</taxon>
        <taxon>Pseudomonadota</taxon>
        <taxon>Betaproteobacteria</taxon>
        <taxon>Burkholderiales</taxon>
        <taxon>Comamonadaceae</taxon>
        <taxon>Caenimonas</taxon>
    </lineage>
</organism>
<dbReference type="UniPathway" id="UPA00164"/>
<accession>A0A562ZX02</accession>
<evidence type="ECO:0000256" key="11">
    <source>
        <dbReference type="PIRSR" id="PIRSR000463-1"/>
    </source>
</evidence>
<dbReference type="InterPro" id="IPR013780">
    <property type="entry name" value="Glyco_hydro_b"/>
</dbReference>
<dbReference type="NCBIfam" id="NF008967">
    <property type="entry name" value="PRK12313.1"/>
    <property type="match status" value="1"/>
</dbReference>
<evidence type="ECO:0000256" key="12">
    <source>
        <dbReference type="SAM" id="MobiDB-lite"/>
    </source>
</evidence>
<dbReference type="GO" id="GO:0003844">
    <property type="term" value="F:1,4-alpha-glucan branching enzyme activity"/>
    <property type="evidence" value="ECO:0007669"/>
    <property type="project" value="UniProtKB-UniRule"/>
</dbReference>
<evidence type="ECO:0000256" key="9">
    <source>
        <dbReference type="ARBA" id="ARBA00023277"/>
    </source>
</evidence>
<keyword evidence="9 10" id="KW-0119">Carbohydrate metabolism</keyword>